<dbReference type="OrthoDB" id="6446402at2"/>
<protein>
    <submittedName>
        <fullName evidence="1">Uncharacterized protein</fullName>
    </submittedName>
</protein>
<comment type="caution">
    <text evidence="1">The sequence shown here is derived from an EMBL/GenBank/DDBJ whole genome shotgun (WGS) entry which is preliminary data.</text>
</comment>
<dbReference type="Proteomes" id="UP000019197">
    <property type="component" value="Unassembled WGS sequence"/>
</dbReference>
<dbReference type="EMBL" id="CBXE010000196">
    <property type="protein sequence ID" value="CDL86132.1"/>
    <property type="molecule type" value="Genomic_DNA"/>
</dbReference>
<name>W1J5U6_9GAMM</name>
<evidence type="ECO:0000313" key="2">
    <source>
        <dbReference type="Proteomes" id="UP000019197"/>
    </source>
</evidence>
<organism evidence="1 2">
    <name type="scientific">Xenorhabdus cabanillasii JM26</name>
    <dbReference type="NCBI Taxonomy" id="1427517"/>
    <lineage>
        <taxon>Bacteria</taxon>
        <taxon>Pseudomonadati</taxon>
        <taxon>Pseudomonadota</taxon>
        <taxon>Gammaproteobacteria</taxon>
        <taxon>Enterobacterales</taxon>
        <taxon>Morganellaceae</taxon>
        <taxon>Xenorhabdus</taxon>
    </lineage>
</organism>
<proteinExistence type="predicted"/>
<evidence type="ECO:0000313" key="1">
    <source>
        <dbReference type="EMBL" id="CDL86132.1"/>
    </source>
</evidence>
<reference evidence="1 2" key="1">
    <citation type="submission" date="2013-11" db="EMBL/GenBank/DDBJ databases">
        <title>Draft genome sequence and annotation of the entomopathogenic bacterium, Xenorhabdus cabanillasi strain JM26.</title>
        <authorList>
            <person name="Gualtieri M."/>
            <person name="Ogier J.C."/>
            <person name="Pages S."/>
            <person name="Givaudan A."/>
            <person name="Gaudriault S."/>
        </authorList>
    </citation>
    <scope>NUCLEOTIDE SEQUENCE [LARGE SCALE GENOMIC DNA]</scope>
    <source>
        <strain evidence="1 2">JM26</strain>
    </source>
</reference>
<accession>W1J5U6</accession>
<gene>
    <name evidence="1" type="ORF">XCR1_2750021</name>
</gene>
<dbReference type="AlphaFoldDB" id="W1J5U6"/>
<sequence>MTKATNTLPGFVHEPLIEIKISSTNLAVNTIVSIMRDDLPGENMKYCIAYNIAKHQSNEALPTGSLGVLFFPLPNRSFKKPLS</sequence>